<dbReference type="GO" id="GO:0000287">
    <property type="term" value="F:magnesium ion binding"/>
    <property type="evidence" value="ECO:0007669"/>
    <property type="project" value="UniProtKB-UniRule"/>
</dbReference>
<keyword evidence="6 16" id="KW-0819">tRNA processing</keyword>
<dbReference type="PROSITE" id="PS50126">
    <property type="entry name" value="S1"/>
    <property type="match status" value="1"/>
</dbReference>
<feature type="binding site" evidence="16">
    <location>
        <position position="407"/>
    </location>
    <ligand>
        <name>Zn(2+)</name>
        <dbReference type="ChEBI" id="CHEBI:29105"/>
        <note>ligand shared between dimeric partners</note>
    </ligand>
</feature>
<evidence type="ECO:0000256" key="6">
    <source>
        <dbReference type="ARBA" id="ARBA00022694"/>
    </source>
</evidence>
<feature type="compositionally biased region" description="Low complexity" evidence="17">
    <location>
        <begin position="920"/>
        <end position="935"/>
    </location>
</feature>
<feature type="compositionally biased region" description="Low complexity" evidence="17">
    <location>
        <begin position="723"/>
        <end position="732"/>
    </location>
</feature>
<dbReference type="Gene3D" id="3.40.1260.20">
    <property type="entry name" value="Ribonuclease E, catalytic domain"/>
    <property type="match status" value="1"/>
</dbReference>
<dbReference type="GO" id="GO:0019843">
    <property type="term" value="F:rRNA binding"/>
    <property type="evidence" value="ECO:0007669"/>
    <property type="project" value="UniProtKB-KW"/>
</dbReference>
<dbReference type="GO" id="GO:0005737">
    <property type="term" value="C:cytoplasm"/>
    <property type="evidence" value="ECO:0007669"/>
    <property type="project" value="UniProtKB-SubCell"/>
</dbReference>
<name>A0A1I1PBF8_9GAMM</name>
<feature type="compositionally biased region" description="Basic and acidic residues" evidence="17">
    <location>
        <begin position="1147"/>
        <end position="1162"/>
    </location>
</feature>
<dbReference type="SUPFAM" id="SSF50249">
    <property type="entry name" value="Nucleic acid-binding proteins"/>
    <property type="match status" value="1"/>
</dbReference>
<evidence type="ECO:0000259" key="18">
    <source>
        <dbReference type="PROSITE" id="PS50126"/>
    </source>
</evidence>
<feature type="domain" description="S1 motif" evidence="18">
    <location>
        <begin position="39"/>
        <end position="121"/>
    </location>
</feature>
<feature type="compositionally biased region" description="Polar residues" evidence="17">
    <location>
        <begin position="691"/>
        <end position="705"/>
    </location>
</feature>
<evidence type="ECO:0000256" key="7">
    <source>
        <dbReference type="ARBA" id="ARBA00022722"/>
    </source>
</evidence>
<feature type="compositionally biased region" description="Polar residues" evidence="17">
    <location>
        <begin position="616"/>
        <end position="630"/>
    </location>
</feature>
<evidence type="ECO:0000256" key="2">
    <source>
        <dbReference type="ARBA" id="ARBA00022475"/>
    </source>
</evidence>
<keyword evidence="9 16" id="KW-0699">rRNA-binding</keyword>
<dbReference type="EMBL" id="FOMJ01000001">
    <property type="protein sequence ID" value="SFD03310.1"/>
    <property type="molecule type" value="Genomic_DNA"/>
</dbReference>
<dbReference type="GO" id="GO:0000049">
    <property type="term" value="F:tRNA binding"/>
    <property type="evidence" value="ECO:0007669"/>
    <property type="project" value="UniProtKB-KW"/>
</dbReference>
<dbReference type="GO" id="GO:0006402">
    <property type="term" value="P:mRNA catabolic process"/>
    <property type="evidence" value="ECO:0007669"/>
    <property type="project" value="UniProtKB-UniRule"/>
</dbReference>
<dbReference type="EC" id="3.1.26.12" evidence="16"/>
<comment type="subunit">
    <text evidence="16">Component of the RNA degradosome, which is a multiprotein complex involved in RNA processing and mRNA degradation. Within the RNA degradosome, RNase E assembles into a homotetramer formed by a dimer of dimers.</text>
</comment>
<feature type="compositionally biased region" description="Low complexity" evidence="17">
    <location>
        <begin position="762"/>
        <end position="774"/>
    </location>
</feature>
<evidence type="ECO:0000256" key="14">
    <source>
        <dbReference type="ARBA" id="ARBA00022884"/>
    </source>
</evidence>
<feature type="region of interest" description="Disordered" evidence="17">
    <location>
        <begin position="511"/>
        <end position="1199"/>
    </location>
</feature>
<dbReference type="Gene3D" id="2.40.50.140">
    <property type="entry name" value="Nucleic acid-binding proteins"/>
    <property type="match status" value="1"/>
</dbReference>
<evidence type="ECO:0000256" key="5">
    <source>
        <dbReference type="ARBA" id="ARBA00022552"/>
    </source>
</evidence>
<dbReference type="GO" id="GO:0006364">
    <property type="term" value="P:rRNA processing"/>
    <property type="evidence" value="ECO:0007669"/>
    <property type="project" value="UniProtKB-UniRule"/>
</dbReference>
<feature type="compositionally biased region" description="Basic and acidic residues" evidence="17">
    <location>
        <begin position="665"/>
        <end position="674"/>
    </location>
</feature>
<comment type="similarity">
    <text evidence="1">Belongs to the RNase E/G family. RNase G subfamily.</text>
</comment>
<feature type="compositionally biased region" description="Low complexity" evidence="17">
    <location>
        <begin position="543"/>
        <end position="556"/>
    </location>
</feature>
<feature type="compositionally biased region" description="Basic residues" evidence="17">
    <location>
        <begin position="885"/>
        <end position="905"/>
    </location>
</feature>
<dbReference type="OrthoDB" id="9804278at2"/>
<dbReference type="FunFam" id="2.40.50.140:FF:000040">
    <property type="entry name" value="Ribonuclease E"/>
    <property type="match status" value="1"/>
</dbReference>
<comment type="subcellular location">
    <subcellularLocation>
        <location evidence="16">Cytoplasm</location>
    </subcellularLocation>
    <subcellularLocation>
        <location evidence="16">Cell inner membrane</location>
        <topology evidence="16">Peripheral membrane protein</topology>
        <orientation evidence="16">Cytoplasmic side</orientation>
    </subcellularLocation>
</comment>
<feature type="compositionally biased region" description="Basic and acidic residues" evidence="17">
    <location>
        <begin position="735"/>
        <end position="749"/>
    </location>
</feature>
<comment type="catalytic activity">
    <reaction evidence="16">
        <text>Endonucleolytic cleavage of single-stranded RNA in A- and U-rich regions.</text>
        <dbReference type="EC" id="3.1.26.12"/>
    </reaction>
</comment>
<keyword evidence="14 16" id="KW-0694">RNA-binding</keyword>
<dbReference type="InterPro" id="IPR048583">
    <property type="entry name" value="RNase_E_G_thioredoxin-like"/>
</dbReference>
<protein>
    <recommendedName>
        <fullName evidence="16">Ribonuclease E</fullName>
        <shortName evidence="16">RNase E</shortName>
        <ecNumber evidence="16">3.1.26.12</ecNumber>
    </recommendedName>
</protein>
<evidence type="ECO:0000256" key="8">
    <source>
        <dbReference type="ARBA" id="ARBA00022723"/>
    </source>
</evidence>
<keyword evidence="11 16" id="KW-0378">Hydrolase</keyword>
<dbReference type="STRING" id="1123397.SAMN05660831_00532"/>
<evidence type="ECO:0000256" key="17">
    <source>
        <dbReference type="SAM" id="MobiDB-lite"/>
    </source>
</evidence>
<feature type="compositionally biased region" description="Basic and acidic residues" evidence="17">
    <location>
        <begin position="1175"/>
        <end position="1187"/>
    </location>
</feature>
<feature type="compositionally biased region" description="Low complexity" evidence="17">
    <location>
        <begin position="843"/>
        <end position="865"/>
    </location>
</feature>
<evidence type="ECO:0000313" key="19">
    <source>
        <dbReference type="EMBL" id="SFD03310.1"/>
    </source>
</evidence>
<evidence type="ECO:0000256" key="3">
    <source>
        <dbReference type="ARBA" id="ARBA00022490"/>
    </source>
</evidence>
<evidence type="ECO:0000256" key="15">
    <source>
        <dbReference type="ARBA" id="ARBA00023136"/>
    </source>
</evidence>
<dbReference type="InterPro" id="IPR004659">
    <property type="entry name" value="RNase_E/G"/>
</dbReference>
<sequence length="1199" mass="127580">MKRMLFNATQPEELRVALVDGQRLYDLDIEAAGREQKKANIYKGRITRIEPSLEAAFIDYGAERHGFLPLKEIAAENFAPGSEKEGGGRVNIKEALREGQQLIVQVDKEERGTKGAALTTFISLAGRYLVLMPNNPRAGGVSRRIEGDDRAQIRQAMSELTIPEDMGLIVRTAGVGRSSEELQWDLDYLLNLWQSISSAAEKDAPFLIYQESNIIIRAIRDYMRSDIQEILIDEPATYRQAREFVEQVMPHNIKRIKYYDDPVPLFTRYQIESQIESAFQREVTLPSGGALVIDHTEALTSIDINSARATKGGDIEETARCTNLEAAEEIARQLRLRDLGGLLVIDFIDMTPARHQREVENRLRECLKADRARVQIGRISRFGLLEMSRQRLRPSLGEHSQIVCPRCHGQGTIRASESLALSILRVIEEEAMKEKTGRIIAQVPVDVATFLLNEKRDGILAIEQRQELRVVLIPNPHMETPNFDVQRLRSDELPQGTDDRPSYQLVSAPETDLADAHGTPAAASEEPAVQVSVPPAPNRPEAEAAPAEPEAATPEPAQQPEPEPAQQPEPEPEAKPEPSPKAEAPAPAPAKRTATSGNGSSGVIRRLFQRLAGGPSTVSGPSGKTGSQPGAETPRSKSAAPATETSGKTRSDDTDPNSQPSQAINDRRRGDQRQRSGRGRSGQKSGGEQPKSGSQAKSGGQQKSGDSNRKGGDKAEEKGARAEGNGSKGNNKSRNRSENKSEGKTENKGGQKGGGSKGGNGASEAARTEAPAETAEAEKPESREKSSGSSRRRGGRRKRSSSTENSGGAEQAAAGSTSEATQEAEAPEEGKRPAAEPDQSPKQQPQAASEQETSAETAETGTANADGENQEAAGSEGGDSETRSSNRRRSSSRRGRRGGRRRRGSRSSTTANGEEQGDGTAQQATEEQAAAPATEADAESGTSQESVSPAESEASTASAEEAAPSPEPAEPSSTPARTGTEETSSGEPAASPAAETTAEAAAPVTDEAPTPSVSEAAPREEAPEPTAEATTAPAEATTPAPAEPQEQGPAPVAEASEEPAPAKPAEPEPVVAEQPAPAPEPEPEPVQGETGTAVEKESEAEPAPDPIPESTPEPSPEPKEQATEAPEPTRPTEEKVEAETSPAATHDPVKQEEAPAEAHPETSEPPTTDEVPDTAEGKDAGADEREGNTGSDQEDGPAR</sequence>
<evidence type="ECO:0000256" key="11">
    <source>
        <dbReference type="ARBA" id="ARBA00022801"/>
    </source>
</evidence>
<keyword evidence="16" id="KW-0820">tRNA-binding</keyword>
<dbReference type="Pfam" id="PF20833">
    <property type="entry name" value="RNase_E_G_Thio"/>
    <property type="match status" value="1"/>
</dbReference>
<keyword evidence="12 16" id="KW-0862">Zinc</keyword>
<comment type="function">
    <text evidence="16">Endoribonuclease that plays a central role in RNA processing and decay. Required for the maturation of 5S and 16S rRNAs and the majority of tRNAs. Also involved in the degradation of most mRNAs.</text>
</comment>
<accession>A0A1I1PBF8</accession>
<dbReference type="PANTHER" id="PTHR30001:SF1">
    <property type="entry name" value="RIBONUCLEASE E_G-LIKE PROTEIN, CHLOROPLASTIC"/>
    <property type="match status" value="1"/>
</dbReference>
<feature type="compositionally biased region" description="Polar residues" evidence="17">
    <location>
        <begin position="803"/>
        <end position="821"/>
    </location>
</feature>
<evidence type="ECO:0000256" key="9">
    <source>
        <dbReference type="ARBA" id="ARBA00022730"/>
    </source>
</evidence>
<comment type="cofactor">
    <cofactor evidence="16">
        <name>Zn(2+)</name>
        <dbReference type="ChEBI" id="CHEBI:29105"/>
    </cofactor>
    <text evidence="16">Binds 2 Zn(2+) ions per homotetramer.</text>
</comment>
<reference evidence="19 20" key="1">
    <citation type="submission" date="2016-10" db="EMBL/GenBank/DDBJ databases">
        <authorList>
            <person name="de Groot N.N."/>
        </authorList>
    </citation>
    <scope>NUCLEOTIDE SEQUENCE [LARGE SCALE GENOMIC DNA]</scope>
    <source>
        <strain evidence="19 20">HL3</strain>
    </source>
</reference>
<feature type="binding site" evidence="16">
    <location>
        <position position="303"/>
    </location>
    <ligand>
        <name>Mg(2+)</name>
        <dbReference type="ChEBI" id="CHEBI:18420"/>
        <note>catalytic</note>
    </ligand>
</feature>
<dbReference type="InterPro" id="IPR012340">
    <property type="entry name" value="NA-bd_OB-fold"/>
</dbReference>
<evidence type="ECO:0000256" key="1">
    <source>
        <dbReference type="ARBA" id="ARBA00005663"/>
    </source>
</evidence>
<dbReference type="InterPro" id="IPR028878">
    <property type="entry name" value="RNase_E"/>
</dbReference>
<feature type="compositionally biased region" description="Gly residues" evidence="17">
    <location>
        <begin position="750"/>
        <end position="761"/>
    </location>
</feature>
<dbReference type="GO" id="GO:0008033">
    <property type="term" value="P:tRNA processing"/>
    <property type="evidence" value="ECO:0007669"/>
    <property type="project" value="UniProtKB-UniRule"/>
</dbReference>
<feature type="compositionally biased region" description="Low complexity" evidence="17">
    <location>
        <begin position="581"/>
        <end position="591"/>
    </location>
</feature>
<evidence type="ECO:0000256" key="13">
    <source>
        <dbReference type="ARBA" id="ARBA00022842"/>
    </source>
</evidence>
<keyword evidence="2 16" id="KW-1003">Cell membrane</keyword>
<keyword evidence="20" id="KW-1185">Reference proteome</keyword>
<dbReference type="InterPro" id="IPR003029">
    <property type="entry name" value="S1_domain"/>
</dbReference>
<keyword evidence="4 16" id="KW-0997">Cell inner membrane</keyword>
<dbReference type="GO" id="GO:0008270">
    <property type="term" value="F:zinc ion binding"/>
    <property type="evidence" value="ECO:0007669"/>
    <property type="project" value="UniProtKB-UniRule"/>
</dbReference>
<feature type="binding site" evidence="16">
    <location>
        <position position="404"/>
    </location>
    <ligand>
        <name>Zn(2+)</name>
        <dbReference type="ChEBI" id="CHEBI:29105"/>
        <note>ligand shared between dimeric partners</note>
    </ligand>
</feature>
<feature type="compositionally biased region" description="Basic and acidic residues" evidence="17">
    <location>
        <begin position="706"/>
        <end position="721"/>
    </location>
</feature>
<dbReference type="Pfam" id="PF00575">
    <property type="entry name" value="S1"/>
    <property type="match status" value="1"/>
</dbReference>
<dbReference type="PANTHER" id="PTHR30001">
    <property type="entry name" value="RIBONUCLEASE"/>
    <property type="match status" value="1"/>
</dbReference>
<gene>
    <name evidence="16" type="primary">rne</name>
    <name evidence="19" type="ORF">SAMN05660831_00532</name>
</gene>
<keyword evidence="8 16" id="KW-0479">Metal-binding</keyword>
<feature type="compositionally biased region" description="Low complexity" evidence="17">
    <location>
        <begin position="945"/>
        <end position="1011"/>
    </location>
</feature>
<evidence type="ECO:0000313" key="20">
    <source>
        <dbReference type="Proteomes" id="UP000198611"/>
    </source>
</evidence>
<feature type="region of interest" description="Required for zinc-mediated homotetramerization and catalytic activity" evidence="16">
    <location>
        <begin position="404"/>
        <end position="407"/>
    </location>
</feature>
<feature type="binding site" evidence="16">
    <location>
        <position position="346"/>
    </location>
    <ligand>
        <name>Mg(2+)</name>
        <dbReference type="ChEBI" id="CHEBI:18420"/>
        <note>catalytic</note>
    </ligand>
</feature>
<evidence type="ECO:0000256" key="4">
    <source>
        <dbReference type="ARBA" id="ARBA00022519"/>
    </source>
</evidence>
<feature type="compositionally biased region" description="Basic and acidic residues" evidence="17">
    <location>
        <begin position="776"/>
        <end position="786"/>
    </location>
</feature>
<dbReference type="GO" id="GO:0008995">
    <property type="term" value="F:ribonuclease E activity"/>
    <property type="evidence" value="ECO:0007669"/>
    <property type="project" value="UniProtKB-EC"/>
</dbReference>
<keyword evidence="7 16" id="KW-0540">Nuclease</keyword>
<dbReference type="SMART" id="SM00316">
    <property type="entry name" value="S1"/>
    <property type="match status" value="1"/>
</dbReference>
<feature type="compositionally biased region" description="Pro residues" evidence="17">
    <location>
        <begin position="1103"/>
        <end position="1115"/>
    </location>
</feature>
<evidence type="ECO:0000256" key="10">
    <source>
        <dbReference type="ARBA" id="ARBA00022759"/>
    </source>
</evidence>
<comment type="cofactor">
    <cofactor evidence="16">
        <name>Mg(2+)</name>
        <dbReference type="ChEBI" id="CHEBI:18420"/>
    </cofactor>
    <text evidence="16">Binds 1 Mg(2+) ion per subunit.</text>
</comment>
<dbReference type="CDD" id="cd04453">
    <property type="entry name" value="S1_RNase_E"/>
    <property type="match status" value="1"/>
</dbReference>
<dbReference type="Proteomes" id="UP000198611">
    <property type="component" value="Unassembled WGS sequence"/>
</dbReference>
<dbReference type="HAMAP" id="MF_00970">
    <property type="entry name" value="RNase_E"/>
    <property type="match status" value="1"/>
</dbReference>
<feature type="compositionally biased region" description="Low complexity" evidence="17">
    <location>
        <begin position="1024"/>
        <end position="1054"/>
    </location>
</feature>
<organism evidence="19 20">
    <name type="scientific">Thiohalospira halophila DSM 15071</name>
    <dbReference type="NCBI Taxonomy" id="1123397"/>
    <lineage>
        <taxon>Bacteria</taxon>
        <taxon>Pseudomonadati</taxon>
        <taxon>Pseudomonadota</taxon>
        <taxon>Gammaproteobacteria</taxon>
        <taxon>Thiohalospirales</taxon>
        <taxon>Thiohalospiraceae</taxon>
        <taxon>Thiohalospira</taxon>
    </lineage>
</organism>
<dbReference type="InterPro" id="IPR019307">
    <property type="entry name" value="RNA-bd_AU-1/RNase_E/G"/>
</dbReference>
<feature type="compositionally biased region" description="Basic residues" evidence="17">
    <location>
        <begin position="790"/>
        <end position="800"/>
    </location>
</feature>
<evidence type="ECO:0000256" key="12">
    <source>
        <dbReference type="ARBA" id="ARBA00022833"/>
    </source>
</evidence>
<comment type="similarity">
    <text evidence="16">Belongs to the RNase E/G family. RNase E subfamily.</text>
</comment>
<dbReference type="AlphaFoldDB" id="A0A1I1PBF8"/>
<proteinExistence type="inferred from homology"/>
<feature type="compositionally biased region" description="Pro residues" evidence="17">
    <location>
        <begin position="557"/>
        <end position="569"/>
    </location>
</feature>
<keyword evidence="3 16" id="KW-0963">Cytoplasm</keyword>
<keyword evidence="5 16" id="KW-0698">rRNA processing</keyword>
<dbReference type="RefSeq" id="WP_093427181.1">
    <property type="nucleotide sequence ID" value="NZ_FOMJ01000001.1"/>
</dbReference>
<dbReference type="NCBIfam" id="TIGR00757">
    <property type="entry name" value="RNaseEG"/>
    <property type="match status" value="1"/>
</dbReference>
<keyword evidence="10 16" id="KW-0255">Endonuclease</keyword>
<keyword evidence="15 16" id="KW-0472">Membrane</keyword>
<evidence type="ECO:0000256" key="16">
    <source>
        <dbReference type="HAMAP-Rule" id="MF_00970"/>
    </source>
</evidence>
<keyword evidence="13 16" id="KW-0460">Magnesium</keyword>
<dbReference type="GO" id="GO:0009898">
    <property type="term" value="C:cytoplasmic side of plasma membrane"/>
    <property type="evidence" value="ECO:0007669"/>
    <property type="project" value="UniProtKB-UniRule"/>
</dbReference>
<dbReference type="Pfam" id="PF10150">
    <property type="entry name" value="RNase_E_G"/>
    <property type="match status" value="1"/>
</dbReference>